<name>A0A836IUF1_9TRYP</name>
<gene>
    <name evidence="1" type="ORF">JKF63_05673</name>
</gene>
<dbReference type="EMBL" id="JAFJZO010000024">
    <property type="protein sequence ID" value="KAG5503533.1"/>
    <property type="molecule type" value="Genomic_DNA"/>
</dbReference>
<dbReference type="AlphaFoldDB" id="A0A836IUF1"/>
<evidence type="ECO:0000313" key="2">
    <source>
        <dbReference type="Proteomes" id="UP000674318"/>
    </source>
</evidence>
<dbReference type="RefSeq" id="XP_067756895.1">
    <property type="nucleotide sequence ID" value="XM_067901629.1"/>
</dbReference>
<proteinExistence type="predicted"/>
<sequence>MESDDTIITDAARELDHILDVGAGLYLQSIKTPGAPSIRAALGFSLQPLESGRVICLADVSCVTASTAGYVDFPVQVDRHVVAAMRTFFVRSFQGAEGVSSKGSESVNKQRDNLDSRPHVTRAILSGLLPTVVVLAWMCTPQNEIFLPLRRRQLREACFTSEGRGDSHQKLHCVMKEFVLLDLFLSFCPKLKSLWEYRQWLFSNMCDYGFLTDDLKEDSEASLSIRQFEVQDDQLFFVAAHNHPMNYNAWHYRRQRLRTTCGNALIDTTKRDRACTVIEIDSKQVIEFTREHNGDTSATSYLLFLLLELDSLDKKDNSFFFAAEASVKGPQRLSDRLHWSCHEGQLNREKGDKEDKRVIRGHLLVLHAPALWRTLMTLTQVEIRRHSEKGHECIWHLRLGLVQWALTRPPQSRPLSLWTTEDELEWAAAYAGLRETDGVDTLLLPMSTLPHAWTDSFGSFAWTSFNAARYGYQLVSMLRDTAGCVRL</sequence>
<dbReference type="GO" id="GO:0005737">
    <property type="term" value="C:cytoplasm"/>
    <property type="evidence" value="ECO:0007669"/>
    <property type="project" value="TreeGrafter"/>
</dbReference>
<reference evidence="1 2" key="1">
    <citation type="submission" date="2021-02" db="EMBL/GenBank/DDBJ databases">
        <title>Porcisia hertigi Genome sequencing and assembly.</title>
        <authorList>
            <person name="Almutairi H."/>
            <person name="Gatherer D."/>
        </authorList>
    </citation>
    <scope>NUCLEOTIDE SEQUENCE [LARGE SCALE GENOMIC DNA]</scope>
    <source>
        <strain evidence="1 2">C119</strain>
    </source>
</reference>
<evidence type="ECO:0000313" key="1">
    <source>
        <dbReference type="EMBL" id="KAG5503533.1"/>
    </source>
</evidence>
<keyword evidence="2" id="KW-1185">Reference proteome</keyword>
<dbReference type="SUPFAM" id="SSF48439">
    <property type="entry name" value="Protein prenylyltransferase"/>
    <property type="match status" value="1"/>
</dbReference>
<dbReference type="PANTHER" id="PTHR11129">
    <property type="entry name" value="PROTEIN FARNESYLTRANSFERASE ALPHA SUBUNIT/RAB GERANYLGERANYL TRANSFERASE ALPHA SUBUNIT"/>
    <property type="match status" value="1"/>
</dbReference>
<dbReference type="Gene3D" id="1.25.40.120">
    <property type="entry name" value="Protein prenylyltransferase"/>
    <property type="match status" value="1"/>
</dbReference>
<dbReference type="PANTHER" id="PTHR11129:SF3">
    <property type="entry name" value="PROTEIN PRENYLTRANSFERASE ALPHA SUBUNIT REPEAT-CONTAINING PROTEIN 1"/>
    <property type="match status" value="1"/>
</dbReference>
<protein>
    <submittedName>
        <fullName evidence="1">Uncharacterized protein</fullName>
    </submittedName>
</protein>
<dbReference type="Proteomes" id="UP000674318">
    <property type="component" value="Chromosome 24"/>
</dbReference>
<organism evidence="1 2">
    <name type="scientific">Porcisia hertigi</name>
    <dbReference type="NCBI Taxonomy" id="2761500"/>
    <lineage>
        <taxon>Eukaryota</taxon>
        <taxon>Discoba</taxon>
        <taxon>Euglenozoa</taxon>
        <taxon>Kinetoplastea</taxon>
        <taxon>Metakinetoplastina</taxon>
        <taxon>Trypanosomatida</taxon>
        <taxon>Trypanosomatidae</taxon>
        <taxon>Leishmaniinae</taxon>
        <taxon>Porcisia</taxon>
    </lineage>
</organism>
<dbReference type="OrthoDB" id="5358702at2759"/>
<dbReference type="KEGG" id="phet:94291706"/>
<accession>A0A836IUF1</accession>
<comment type="caution">
    <text evidence="1">The sequence shown here is derived from an EMBL/GenBank/DDBJ whole genome shotgun (WGS) entry which is preliminary data.</text>
</comment>
<dbReference type="GeneID" id="94291706"/>